<dbReference type="PANTHER" id="PTHR31184:SF2">
    <property type="entry name" value="HUNTINGTIN-INTERACTING PROTEIN K"/>
    <property type="match status" value="1"/>
</dbReference>
<sequence length="132" mass="14650">DPSIIKHKPHRPFWPSPSRSTGAMADEPEAQGARATSEQAKALDKVTDQVEEREVKNVDQSKIQAAMAELAQQQRVKHEAARLREKTLSAVKIQASDVEVLVREFEVDKKAAELRLREHGGDVRAALASYLA</sequence>
<dbReference type="PANTHER" id="PTHR31184">
    <property type="entry name" value="HUNTINGTIN-INTERACTING PROTEIN K FAMILY MEMBER"/>
    <property type="match status" value="1"/>
</dbReference>
<evidence type="ECO:0000256" key="1">
    <source>
        <dbReference type="SAM" id="MobiDB-lite"/>
    </source>
</evidence>
<evidence type="ECO:0000313" key="3">
    <source>
        <dbReference type="EMBL" id="JAT73716.1"/>
    </source>
</evidence>
<feature type="region of interest" description="Disordered" evidence="1">
    <location>
        <begin position="1"/>
        <end position="40"/>
    </location>
</feature>
<feature type="domain" description="Nascent polypeptide-associated complex subunit alpha-like UBA" evidence="2">
    <location>
        <begin position="91"/>
        <end position="131"/>
    </location>
</feature>
<proteinExistence type="predicted"/>
<dbReference type="InterPro" id="IPR038922">
    <property type="entry name" value="HYPK_UBA"/>
</dbReference>
<name>A0A1D2A3C3_AUXPR</name>
<protein>
    <recommendedName>
        <fullName evidence="2">Nascent polypeptide-associated complex subunit alpha-like UBA domain-containing protein</fullName>
    </recommendedName>
</protein>
<dbReference type="EMBL" id="GDKF01004906">
    <property type="protein sequence ID" value="JAT73716.1"/>
    <property type="molecule type" value="Transcribed_RNA"/>
</dbReference>
<gene>
    <name evidence="3" type="ORF">g.100574</name>
</gene>
<dbReference type="Pfam" id="PF19026">
    <property type="entry name" value="UBA_HYPK"/>
    <property type="match status" value="1"/>
</dbReference>
<dbReference type="CDD" id="cd14361">
    <property type="entry name" value="UBA_HYPK"/>
    <property type="match status" value="1"/>
</dbReference>
<dbReference type="InterPro" id="IPR052617">
    <property type="entry name" value="Huntingtin-int_K"/>
</dbReference>
<dbReference type="InterPro" id="IPR044034">
    <property type="entry name" value="NAC-like_UBA"/>
</dbReference>
<feature type="compositionally biased region" description="Basic residues" evidence="1">
    <location>
        <begin position="1"/>
        <end position="11"/>
    </location>
</feature>
<organism evidence="3">
    <name type="scientific">Auxenochlorella protothecoides</name>
    <name type="common">Green microalga</name>
    <name type="synonym">Chlorella protothecoides</name>
    <dbReference type="NCBI Taxonomy" id="3075"/>
    <lineage>
        <taxon>Eukaryota</taxon>
        <taxon>Viridiplantae</taxon>
        <taxon>Chlorophyta</taxon>
        <taxon>core chlorophytes</taxon>
        <taxon>Trebouxiophyceae</taxon>
        <taxon>Chlorellales</taxon>
        <taxon>Chlorellaceae</taxon>
        <taxon>Auxenochlorella</taxon>
    </lineage>
</organism>
<feature type="non-terminal residue" evidence="3">
    <location>
        <position position="1"/>
    </location>
</feature>
<evidence type="ECO:0000259" key="2">
    <source>
        <dbReference type="Pfam" id="PF19026"/>
    </source>
</evidence>
<dbReference type="AlphaFoldDB" id="A0A1D2A3C3"/>
<dbReference type="GO" id="GO:0050821">
    <property type="term" value="P:protein stabilization"/>
    <property type="evidence" value="ECO:0007669"/>
    <property type="project" value="TreeGrafter"/>
</dbReference>
<reference evidence="3" key="1">
    <citation type="submission" date="2015-08" db="EMBL/GenBank/DDBJ databases">
        <authorList>
            <person name="Babu N.S."/>
            <person name="Beckwith C.J."/>
            <person name="Beseler K.G."/>
            <person name="Brison A."/>
            <person name="Carone J.V."/>
            <person name="Caskin T.P."/>
            <person name="Diamond M."/>
            <person name="Durham M.E."/>
            <person name="Foxe J.M."/>
            <person name="Go M."/>
            <person name="Henderson B.A."/>
            <person name="Jones I.B."/>
            <person name="McGettigan J.A."/>
            <person name="Micheletti S.J."/>
            <person name="Nasrallah M.E."/>
            <person name="Ortiz D."/>
            <person name="Piller C.R."/>
            <person name="Privatt S.R."/>
            <person name="Schneider S.L."/>
            <person name="Sharp S."/>
            <person name="Smith T.C."/>
            <person name="Stanton J.D."/>
            <person name="Ullery H.E."/>
            <person name="Wilson R.J."/>
            <person name="Serrano M.G."/>
            <person name="Buck G."/>
            <person name="Lee V."/>
            <person name="Wang Y."/>
            <person name="Carvalho R."/>
            <person name="Voegtly L."/>
            <person name="Shi R."/>
            <person name="Duckworth R."/>
            <person name="Johnson A."/>
            <person name="Loviza R."/>
            <person name="Walstead R."/>
            <person name="Shah Z."/>
            <person name="Kiflezghi M."/>
            <person name="Wade K."/>
            <person name="Ball S.L."/>
            <person name="Bradley K.W."/>
            <person name="Asai D.J."/>
            <person name="Bowman C.A."/>
            <person name="Russell D.A."/>
            <person name="Pope W.H."/>
            <person name="Jacobs-Sera D."/>
            <person name="Hendrix R.W."/>
            <person name="Hatfull G.F."/>
        </authorList>
    </citation>
    <scope>NUCLEOTIDE SEQUENCE</scope>
</reference>
<accession>A0A1D2A3C3</accession>